<evidence type="ECO:0000256" key="2">
    <source>
        <dbReference type="SAM" id="SignalP"/>
    </source>
</evidence>
<feature type="compositionally biased region" description="Low complexity" evidence="1">
    <location>
        <begin position="178"/>
        <end position="189"/>
    </location>
</feature>
<gene>
    <name evidence="3" type="ORF">C666_18025</name>
</gene>
<accession>N6XQR6</accession>
<dbReference type="AlphaFoldDB" id="N6XQR6"/>
<evidence type="ECO:0000313" key="4">
    <source>
        <dbReference type="Proteomes" id="UP000013232"/>
    </source>
</evidence>
<keyword evidence="2" id="KW-0732">Signal</keyword>
<feature type="compositionally biased region" description="Basic and acidic residues" evidence="1">
    <location>
        <begin position="44"/>
        <end position="54"/>
    </location>
</feature>
<evidence type="ECO:0000256" key="1">
    <source>
        <dbReference type="SAM" id="MobiDB-lite"/>
    </source>
</evidence>
<feature type="region of interest" description="Disordered" evidence="1">
    <location>
        <begin position="124"/>
        <end position="219"/>
    </location>
</feature>
<proteinExistence type="predicted"/>
<dbReference type="RefSeq" id="WP_004347174.1">
    <property type="nucleotide sequence ID" value="NZ_AMXE01000126.1"/>
</dbReference>
<dbReference type="eggNOG" id="ENOG5033D04">
    <property type="taxonomic scope" value="Bacteria"/>
</dbReference>
<evidence type="ECO:0000313" key="3">
    <source>
        <dbReference type="EMBL" id="ENO84031.1"/>
    </source>
</evidence>
<name>N6XQR6_THAL4</name>
<feature type="signal peptide" evidence="2">
    <location>
        <begin position="1"/>
        <end position="31"/>
    </location>
</feature>
<feature type="compositionally biased region" description="Basic and acidic residues" evidence="1">
    <location>
        <begin position="190"/>
        <end position="219"/>
    </location>
</feature>
<dbReference type="EMBL" id="AMXE01000126">
    <property type="protein sequence ID" value="ENO84031.1"/>
    <property type="molecule type" value="Genomic_DNA"/>
</dbReference>
<sequence>MSRPSFIPALPRTLLSLSAAALLSLPPAVSAQAPIPPDTPPRAAAERAAEDARRTELEARAKVLRNEAETTFAATEAGCYRKFLVNRCIDQARQQRLETIQRARALEAEARQIDLAQRQRAAAEVQAAQRTAPPAEAAKPSTDVPTPAATATPVPAPDARIAPAPEAERIRAERARAASEAAAGEQAARAARDAERATKRAETEAEAGARAEAAARDRARYEERIRKYEEEQAAQKK</sequence>
<reference evidence="3 4" key="1">
    <citation type="submission" date="2012-09" db="EMBL/GenBank/DDBJ databases">
        <title>Draft Genome Sequences of 6 Strains from Genus Thauera.</title>
        <authorList>
            <person name="Liu B."/>
            <person name="Shapleigh J.P."/>
            <person name="Frostegard A.H."/>
        </authorList>
    </citation>
    <scope>NUCLEOTIDE SEQUENCE [LARGE SCALE GENOMIC DNA]</scope>
    <source>
        <strain evidence="4">47Lol / DSM 12138</strain>
    </source>
</reference>
<comment type="caution">
    <text evidence="3">The sequence shown here is derived from an EMBL/GenBank/DDBJ whole genome shotgun (WGS) entry which is preliminary data.</text>
</comment>
<feature type="compositionally biased region" description="Basic and acidic residues" evidence="1">
    <location>
        <begin position="166"/>
        <end position="177"/>
    </location>
</feature>
<dbReference type="STRING" id="1123367.GCA_000621305_01159"/>
<feature type="chain" id="PRO_5004127500" evidence="2">
    <location>
        <begin position="32"/>
        <end position="237"/>
    </location>
</feature>
<protein>
    <submittedName>
        <fullName evidence="3">Uncharacterized protein</fullName>
    </submittedName>
</protein>
<organism evidence="3 4">
    <name type="scientific">Thauera linaloolentis (strain DSM 12138 / JCM 21573 / CCUG 41526 / CIP 105981 / IAM 15112 / NBRC 102519 / 47Lol)</name>
    <dbReference type="NCBI Taxonomy" id="1123367"/>
    <lineage>
        <taxon>Bacteria</taxon>
        <taxon>Pseudomonadati</taxon>
        <taxon>Pseudomonadota</taxon>
        <taxon>Betaproteobacteria</taxon>
        <taxon>Rhodocyclales</taxon>
        <taxon>Zoogloeaceae</taxon>
        <taxon>Thauera</taxon>
    </lineage>
</organism>
<feature type="compositionally biased region" description="Low complexity" evidence="1">
    <location>
        <begin position="124"/>
        <end position="165"/>
    </location>
</feature>
<dbReference type="Proteomes" id="UP000013232">
    <property type="component" value="Unassembled WGS sequence"/>
</dbReference>
<feature type="region of interest" description="Disordered" evidence="1">
    <location>
        <begin position="31"/>
        <end position="54"/>
    </location>
</feature>
<keyword evidence="4" id="KW-1185">Reference proteome</keyword>